<evidence type="ECO:0000313" key="1">
    <source>
        <dbReference type="EMBL" id="TDQ22779.1"/>
    </source>
</evidence>
<organism evidence="1 2">
    <name type="scientific">Tenacibaculum caenipelagi</name>
    <dbReference type="NCBI Taxonomy" id="1325435"/>
    <lineage>
        <taxon>Bacteria</taxon>
        <taxon>Pseudomonadati</taxon>
        <taxon>Bacteroidota</taxon>
        <taxon>Flavobacteriia</taxon>
        <taxon>Flavobacteriales</taxon>
        <taxon>Flavobacteriaceae</taxon>
        <taxon>Tenacibaculum</taxon>
    </lineage>
</organism>
<dbReference type="Proteomes" id="UP000295390">
    <property type="component" value="Unassembled WGS sequence"/>
</dbReference>
<proteinExistence type="predicted"/>
<dbReference type="AlphaFoldDB" id="A0A4R6TB36"/>
<dbReference type="EMBL" id="SNYH01000006">
    <property type="protein sequence ID" value="TDQ22779.1"/>
    <property type="molecule type" value="Genomic_DNA"/>
</dbReference>
<name>A0A4R6TB36_9FLAO</name>
<sequence length="78" mass="9209">MQHFGNLTEAERELFLSVITTKKIQPEKPKKSKKIQLPFELTEEALYQKLKRDHNASVRKRLKRLEKKHKGQLAKANL</sequence>
<gene>
    <name evidence="1" type="ORF">DFQ07_2797</name>
</gene>
<accession>A0A4R6TB36</accession>
<reference evidence="1 2" key="1">
    <citation type="submission" date="2019-03" db="EMBL/GenBank/DDBJ databases">
        <title>Genomic Encyclopedia of Type Strains, Phase III (KMG-III): the genomes of soil and plant-associated and newly described type strains.</title>
        <authorList>
            <person name="Whitman W."/>
        </authorList>
    </citation>
    <scope>NUCLEOTIDE SEQUENCE [LARGE SCALE GENOMIC DNA]</scope>
    <source>
        <strain evidence="1 2">CECT 8283</strain>
    </source>
</reference>
<evidence type="ECO:0000313" key="2">
    <source>
        <dbReference type="Proteomes" id="UP000295390"/>
    </source>
</evidence>
<keyword evidence="2" id="KW-1185">Reference proteome</keyword>
<protein>
    <submittedName>
        <fullName evidence="1">Uncharacterized protein</fullName>
    </submittedName>
</protein>
<comment type="caution">
    <text evidence="1">The sequence shown here is derived from an EMBL/GenBank/DDBJ whole genome shotgun (WGS) entry which is preliminary data.</text>
</comment>